<dbReference type="Pfam" id="PF22749">
    <property type="entry name" value="Arb2"/>
    <property type="match status" value="1"/>
</dbReference>
<protein>
    <recommendedName>
        <fullName evidence="1">Arb2 domain-containing protein</fullName>
    </recommendedName>
</protein>
<evidence type="ECO:0000313" key="3">
    <source>
        <dbReference type="Proteomes" id="UP001642406"/>
    </source>
</evidence>
<feature type="domain" description="Arb2" evidence="1">
    <location>
        <begin position="15"/>
        <end position="304"/>
    </location>
</feature>
<accession>A0ABP0CAV0</accession>
<dbReference type="Proteomes" id="UP001642406">
    <property type="component" value="Unassembled WGS sequence"/>
</dbReference>
<dbReference type="PANTHER" id="PTHR21357:SF4">
    <property type="entry name" value="FAM172 FAMILY PROTEIN HOMOLOG CG10038"/>
    <property type="match status" value="1"/>
</dbReference>
<name>A0ABP0CAV0_9PEZI</name>
<sequence>MFRRLWTGLPDTPKFPADLEKLGYFVNEEDQIRNMKDSKYYFKYFINKNMYYNDSQRFSFSAAVQRIVLDRLATLGLRPVRLPLGAREDEPHVLVLATEDLATAERVLLFVGETAQDLGILAHRVVGGGGGIEQGSILSMVRRIRGPEAVVTAAANKTTVPAVFIANPGELFWWPEARRSLSLPSVEGMPRPSAAHLAPRKYPGQNTIPGHETAEAHVSSFFKDLLVRPDSAPSLRITAIAIAGGADALETFLDHPERWQRWGPHMDSLVLLGGLYEEQHIKTDAFRTFLRQRGRAYIASEAPVDTPIAGPDGNDKAARATHYGCPVHSAGTSWLTELMFIEAQDSILAWGSMVAADRGYNNPSVDITYAETILGEDDTTWANYKEEEHNGPIWGTASDQTMVDVDEDKGNMGVSGPTRGVVVGNMVEDAAKDEVPAVNGNKGVNGVEDGAVDEIKDKLAEVELVDH</sequence>
<dbReference type="PANTHER" id="PTHR21357">
    <property type="entry name" value="FAM172 FAMILY PROTEIN HOMOLOG CG10038"/>
    <property type="match status" value="1"/>
</dbReference>
<evidence type="ECO:0000259" key="1">
    <source>
        <dbReference type="Pfam" id="PF22749"/>
    </source>
</evidence>
<evidence type="ECO:0000313" key="2">
    <source>
        <dbReference type="EMBL" id="CAK7228276.1"/>
    </source>
</evidence>
<reference evidence="2 3" key="1">
    <citation type="submission" date="2024-01" db="EMBL/GenBank/DDBJ databases">
        <authorList>
            <person name="Allen C."/>
            <person name="Tagirdzhanova G."/>
        </authorList>
    </citation>
    <scope>NUCLEOTIDE SEQUENCE [LARGE SCALE GENOMIC DNA]</scope>
</reference>
<comment type="caution">
    <text evidence="2">The sequence shown here is derived from an EMBL/GenBank/DDBJ whole genome shotgun (WGS) entry which is preliminary data.</text>
</comment>
<organism evidence="2 3">
    <name type="scientific">Sporothrix bragantina</name>
    <dbReference type="NCBI Taxonomy" id="671064"/>
    <lineage>
        <taxon>Eukaryota</taxon>
        <taxon>Fungi</taxon>
        <taxon>Dikarya</taxon>
        <taxon>Ascomycota</taxon>
        <taxon>Pezizomycotina</taxon>
        <taxon>Sordariomycetes</taxon>
        <taxon>Sordariomycetidae</taxon>
        <taxon>Ophiostomatales</taxon>
        <taxon>Ophiostomataceae</taxon>
        <taxon>Sporothrix</taxon>
    </lineage>
</organism>
<proteinExistence type="predicted"/>
<dbReference type="InterPro" id="IPR053858">
    <property type="entry name" value="Arb2_dom"/>
</dbReference>
<dbReference type="EMBL" id="CAWUHC010000071">
    <property type="protein sequence ID" value="CAK7228276.1"/>
    <property type="molecule type" value="Genomic_DNA"/>
</dbReference>
<keyword evidence="3" id="KW-1185">Reference proteome</keyword>
<dbReference type="InterPro" id="IPR048263">
    <property type="entry name" value="Arb2"/>
</dbReference>
<gene>
    <name evidence="2" type="ORF">SBRCBS47491_006852</name>
</gene>